<gene>
    <name evidence="1" type="ORF">V1525DRAFT_401130</name>
</gene>
<name>A0ACC3T3G1_LIPKO</name>
<evidence type="ECO:0000313" key="1">
    <source>
        <dbReference type="EMBL" id="KAK9238467.1"/>
    </source>
</evidence>
<comment type="caution">
    <text evidence="1">The sequence shown here is derived from an EMBL/GenBank/DDBJ whole genome shotgun (WGS) entry which is preliminary data.</text>
</comment>
<evidence type="ECO:0000313" key="2">
    <source>
        <dbReference type="Proteomes" id="UP001433508"/>
    </source>
</evidence>
<dbReference type="Proteomes" id="UP001433508">
    <property type="component" value="Unassembled WGS sequence"/>
</dbReference>
<keyword evidence="2" id="KW-1185">Reference proteome</keyword>
<accession>A0ACC3T3G1</accession>
<proteinExistence type="predicted"/>
<dbReference type="EMBL" id="MU971356">
    <property type="protein sequence ID" value="KAK9238467.1"/>
    <property type="molecule type" value="Genomic_DNA"/>
</dbReference>
<protein>
    <submittedName>
        <fullName evidence="1">Uncharacterized protein</fullName>
    </submittedName>
</protein>
<sequence>MGQRLKLVLPPPRLLTLDAFGTIYRPYPPVPDQYSQIYSQHFPTHPPVPPSLISTSFRKAYKARVQSHPNYLGGEKDWWTNVIKVTFTIAAADAFTASSHRAPNAGLDIATEAFVNDLYQHFNSGKAYMLMPDITGFLDSIHRRVMRIGVLSNSDTRCRVVLRELGVLSKDHSSATAHGDKLGRSGNAWIKRDQDVVLSCEVGAEKPDPRMFEAAVDKLIGGADTNTFHREVPEGDVLAVAKQIQYWHVGDDIEKDVLPLVDTSNACKLQGWGAVYLKRSVGNTGGEVRLTHGGRVIEVSDLRDIMGLWSHGVEVIVE</sequence>
<reference evidence="2" key="1">
    <citation type="journal article" date="2024" name="Front. Bioeng. Biotechnol.">
        <title>Genome-scale model development and genomic sequencing of the oleaginous clade Lipomyces.</title>
        <authorList>
            <person name="Czajka J.J."/>
            <person name="Han Y."/>
            <person name="Kim J."/>
            <person name="Mondo S.J."/>
            <person name="Hofstad B.A."/>
            <person name="Robles A."/>
            <person name="Haridas S."/>
            <person name="Riley R."/>
            <person name="LaButti K."/>
            <person name="Pangilinan J."/>
            <person name="Andreopoulos W."/>
            <person name="Lipzen A."/>
            <person name="Yan J."/>
            <person name="Wang M."/>
            <person name="Ng V."/>
            <person name="Grigoriev I.V."/>
            <person name="Spatafora J.W."/>
            <person name="Magnuson J.K."/>
            <person name="Baker S.E."/>
            <person name="Pomraning K.R."/>
        </authorList>
    </citation>
    <scope>NUCLEOTIDE SEQUENCE [LARGE SCALE GENOMIC DNA]</scope>
    <source>
        <strain evidence="2">CBS 7786</strain>
    </source>
</reference>
<organism evidence="1 2">
    <name type="scientific">Lipomyces kononenkoae</name>
    <name type="common">Yeast</name>
    <dbReference type="NCBI Taxonomy" id="34357"/>
    <lineage>
        <taxon>Eukaryota</taxon>
        <taxon>Fungi</taxon>
        <taxon>Dikarya</taxon>
        <taxon>Ascomycota</taxon>
        <taxon>Saccharomycotina</taxon>
        <taxon>Lipomycetes</taxon>
        <taxon>Lipomycetales</taxon>
        <taxon>Lipomycetaceae</taxon>
        <taxon>Lipomyces</taxon>
    </lineage>
</organism>